<protein>
    <submittedName>
        <fullName evidence="1">Uncharacterized protein</fullName>
    </submittedName>
</protein>
<dbReference type="AlphaFoldDB" id="W9YAM3"/>
<sequence>MNALTTTRFLRQAGRCTRGSQLQLQLRAVSTLSNNSHIFVFQDPDAPSAHLLSLLPSDPPTPSLAIGTTTKLPPTPASFTENPKFLPILHAVMAENAASDPAVQAQAAVMISASGTSLFQAARRQRGDTNASASAARGGWVHVSDGRRAPEYGRIAEPEDIFGSVEVDGDGTFVDGHGRYQPSGTYRICTNDGILGLTEFMRDRLVQRLKVQESAEKNHKT</sequence>
<dbReference type="GeneID" id="19167069"/>
<reference evidence="1 2" key="1">
    <citation type="submission" date="2013-03" db="EMBL/GenBank/DDBJ databases">
        <title>The Genome Sequence of Capronia epimyces CBS 606.96.</title>
        <authorList>
            <consortium name="The Broad Institute Genomics Platform"/>
            <person name="Cuomo C."/>
            <person name="de Hoog S."/>
            <person name="Gorbushina A."/>
            <person name="Walker B."/>
            <person name="Young S.K."/>
            <person name="Zeng Q."/>
            <person name="Gargeya S."/>
            <person name="Fitzgerald M."/>
            <person name="Haas B."/>
            <person name="Abouelleil A."/>
            <person name="Allen A.W."/>
            <person name="Alvarado L."/>
            <person name="Arachchi H.M."/>
            <person name="Berlin A.M."/>
            <person name="Chapman S.B."/>
            <person name="Gainer-Dewar J."/>
            <person name="Goldberg J."/>
            <person name="Griggs A."/>
            <person name="Gujja S."/>
            <person name="Hansen M."/>
            <person name="Howarth C."/>
            <person name="Imamovic A."/>
            <person name="Ireland A."/>
            <person name="Larimer J."/>
            <person name="McCowan C."/>
            <person name="Murphy C."/>
            <person name="Pearson M."/>
            <person name="Poon T.W."/>
            <person name="Priest M."/>
            <person name="Roberts A."/>
            <person name="Saif S."/>
            <person name="Shea T."/>
            <person name="Sisk P."/>
            <person name="Sykes S."/>
            <person name="Wortman J."/>
            <person name="Nusbaum C."/>
            <person name="Birren B."/>
        </authorList>
    </citation>
    <scope>NUCLEOTIDE SEQUENCE [LARGE SCALE GENOMIC DNA]</scope>
    <source>
        <strain evidence="1 2">CBS 606.96</strain>
    </source>
</reference>
<dbReference type="PANTHER" id="PTHR37331:SF1">
    <property type="entry name" value="YALI0F11671P"/>
    <property type="match status" value="1"/>
</dbReference>
<name>W9YAM3_9EURO</name>
<comment type="caution">
    <text evidence="1">The sequence shown here is derived from an EMBL/GenBank/DDBJ whole genome shotgun (WGS) entry which is preliminary data.</text>
</comment>
<dbReference type="eggNOG" id="ENOG502S8MB">
    <property type="taxonomic scope" value="Eukaryota"/>
</dbReference>
<dbReference type="HOGENOM" id="CLU_080764_1_0_1"/>
<dbReference type="RefSeq" id="XP_007731269.1">
    <property type="nucleotide sequence ID" value="XM_007733079.1"/>
</dbReference>
<dbReference type="EMBL" id="AMGY01000002">
    <property type="protein sequence ID" value="EXJ89872.1"/>
    <property type="molecule type" value="Genomic_DNA"/>
</dbReference>
<gene>
    <name evidence="1" type="ORF">A1O3_02939</name>
</gene>
<dbReference type="PANTHER" id="PTHR37331">
    <property type="entry name" value="YALI0F11671P"/>
    <property type="match status" value="1"/>
</dbReference>
<organism evidence="1 2">
    <name type="scientific">Capronia epimyces CBS 606.96</name>
    <dbReference type="NCBI Taxonomy" id="1182542"/>
    <lineage>
        <taxon>Eukaryota</taxon>
        <taxon>Fungi</taxon>
        <taxon>Dikarya</taxon>
        <taxon>Ascomycota</taxon>
        <taxon>Pezizomycotina</taxon>
        <taxon>Eurotiomycetes</taxon>
        <taxon>Chaetothyriomycetidae</taxon>
        <taxon>Chaetothyriales</taxon>
        <taxon>Herpotrichiellaceae</taxon>
        <taxon>Capronia</taxon>
    </lineage>
</organism>
<evidence type="ECO:0000313" key="2">
    <source>
        <dbReference type="Proteomes" id="UP000019478"/>
    </source>
</evidence>
<dbReference type="Proteomes" id="UP000019478">
    <property type="component" value="Unassembled WGS sequence"/>
</dbReference>
<accession>W9YAM3</accession>
<keyword evidence="2" id="KW-1185">Reference proteome</keyword>
<proteinExistence type="predicted"/>
<dbReference type="STRING" id="1182542.W9YAM3"/>
<evidence type="ECO:0000313" key="1">
    <source>
        <dbReference type="EMBL" id="EXJ89872.1"/>
    </source>
</evidence>
<dbReference type="OrthoDB" id="5397701at2759"/>